<dbReference type="AlphaFoldDB" id="A0A3B0YR44"/>
<evidence type="ECO:0000313" key="1">
    <source>
        <dbReference type="EMBL" id="VAW71334.1"/>
    </source>
</evidence>
<reference evidence="1" key="1">
    <citation type="submission" date="2018-06" db="EMBL/GenBank/DDBJ databases">
        <authorList>
            <person name="Zhirakovskaya E."/>
        </authorList>
    </citation>
    <scope>NUCLEOTIDE SEQUENCE</scope>
</reference>
<accession>A0A3B0YR44</accession>
<name>A0A3B0YR44_9ZZZZ</name>
<dbReference type="EMBL" id="UOFL01000018">
    <property type="protein sequence ID" value="VAW71334.1"/>
    <property type="molecule type" value="Genomic_DNA"/>
</dbReference>
<organism evidence="1">
    <name type="scientific">hydrothermal vent metagenome</name>
    <dbReference type="NCBI Taxonomy" id="652676"/>
    <lineage>
        <taxon>unclassified sequences</taxon>
        <taxon>metagenomes</taxon>
        <taxon>ecological metagenomes</taxon>
    </lineage>
</organism>
<protein>
    <submittedName>
        <fullName evidence="1">Uncharacterized protein</fullName>
    </submittedName>
</protein>
<gene>
    <name evidence="1" type="ORF">MNBD_GAMMA12-1301</name>
</gene>
<proteinExistence type="predicted"/>
<sequence length="308" mass="34340">MTRSMCKLVLGLKLIVIMGALLVIEISMASTSNEKCLQLKKKLINKDSFNTIFTQRPSVTTSGQYWMLTWNNIDIPIPAIDYGAVYILKRKGGRHELMLMAKKGGLMVHLFLSNNEQMTDVFASSKIGSTKKTTTSAGIAATINMFGGPVRHSDLLILAYSTTPAMVDCKKMTDKDSGKLLALVLKGRGAVVAVYKGVGIYKGWLEKRRSINKPTMTYSVNIVWNKTPNILYTVKYLLPTKSSHESLPYMVGDKNLAFKNKSPQWLMALNNALHTQSIKDWRLYISAARTANISEKSIKRLIKNIKGL</sequence>